<keyword evidence="3" id="KW-0808">Transferase</keyword>
<keyword evidence="7" id="KW-1185">Reference proteome</keyword>
<dbReference type="EMBL" id="JACHJR010000001">
    <property type="protein sequence ID" value="MBB4949494.1"/>
    <property type="molecule type" value="Genomic_DNA"/>
</dbReference>
<dbReference type="GO" id="GO:0006189">
    <property type="term" value="P:'de novo' IMP biosynthetic process"/>
    <property type="evidence" value="ECO:0007669"/>
    <property type="project" value="TreeGrafter"/>
</dbReference>
<comment type="caution">
    <text evidence="6">The sequence shown here is derived from an EMBL/GenBank/DDBJ whole genome shotgun (WGS) entry which is preliminary data.</text>
</comment>
<dbReference type="RefSeq" id="WP_184919865.1">
    <property type="nucleotide sequence ID" value="NZ_JACHJR010000001.1"/>
</dbReference>
<dbReference type="GO" id="GO:0005829">
    <property type="term" value="C:cytosol"/>
    <property type="evidence" value="ECO:0007669"/>
    <property type="project" value="TreeGrafter"/>
</dbReference>
<evidence type="ECO:0000259" key="5">
    <source>
        <dbReference type="Pfam" id="PF00551"/>
    </source>
</evidence>
<keyword evidence="4" id="KW-0658">Purine biosynthesis</keyword>
<sequence length="428" mass="44668">MITPETLTDAARTDGDTITVAALRHLRGQALQPAPVPPVSGATVTSRPPLLIARPTLADQQIRAAARTWLASRAGHHRANDPAEEALLHAVETSALARPPIADTASTVDADLADIYLTLARHWLELTKNSADPRYLNAALKLLSISLVAPVPATEQGAAALAAALEALDTTTVPPAPPGSSTRQHAYTAPAIPAPTGAVEPRIAVLAGADSRGLPQFLAAAHSLPITGVVLHDGGQRQEPPGSAYGAAWYPAPRATHPRLALAASPLPHHRVAHRDWSAAAAHLADWGTDLLVLIGMDVIPPTVLAVPRLGTINAHNGALPTYRGMDAVAWAVLTGSPVVCSVHHVTEHVDAGHVLATSDVPSDAPDLRQAVKDTQLRLLADVCRHVATTGALPAGQPQAGPTRRYYRMHPALRRLLDVTTSPIGAAS</sequence>
<dbReference type="AlphaFoldDB" id="A0A7W7SFI2"/>
<evidence type="ECO:0000256" key="4">
    <source>
        <dbReference type="ARBA" id="ARBA00022755"/>
    </source>
</evidence>
<reference evidence="6 7" key="1">
    <citation type="submission" date="2020-08" db="EMBL/GenBank/DDBJ databases">
        <title>Sequencing the genomes of 1000 actinobacteria strains.</title>
        <authorList>
            <person name="Klenk H.-P."/>
        </authorList>
    </citation>
    <scope>NUCLEOTIDE SEQUENCE [LARGE SCALE GENOMIC DNA]</scope>
    <source>
        <strain evidence="6 7">DSM 44786</strain>
    </source>
</reference>
<gene>
    <name evidence="6" type="ORF">F4556_005029</name>
</gene>
<dbReference type="SUPFAM" id="SSF53328">
    <property type="entry name" value="Formyltransferase"/>
    <property type="match status" value="1"/>
</dbReference>
<dbReference type="EC" id="2.1.2.2" evidence="2"/>
<evidence type="ECO:0000313" key="6">
    <source>
        <dbReference type="EMBL" id="MBB4949494.1"/>
    </source>
</evidence>
<dbReference type="PANTHER" id="PTHR43369:SF2">
    <property type="entry name" value="PHOSPHORIBOSYLGLYCINAMIDE FORMYLTRANSFERASE"/>
    <property type="match status" value="1"/>
</dbReference>
<feature type="domain" description="Formyl transferase N-terminal" evidence="5">
    <location>
        <begin position="278"/>
        <end position="368"/>
    </location>
</feature>
<dbReference type="InterPro" id="IPR002376">
    <property type="entry name" value="Formyl_transf_N"/>
</dbReference>
<dbReference type="Pfam" id="PF00551">
    <property type="entry name" value="Formyl_trans_N"/>
    <property type="match status" value="1"/>
</dbReference>
<evidence type="ECO:0000313" key="7">
    <source>
        <dbReference type="Proteomes" id="UP000573327"/>
    </source>
</evidence>
<comment type="pathway">
    <text evidence="1">Purine metabolism; IMP biosynthesis via de novo pathway; N(2)-formyl-N(1)-(5-phospho-D-ribosyl)glycinamide from N(1)-(5-phospho-D-ribosyl)glycinamide (10-formyl THF route): step 1/1.</text>
</comment>
<evidence type="ECO:0000256" key="3">
    <source>
        <dbReference type="ARBA" id="ARBA00022679"/>
    </source>
</evidence>
<proteinExistence type="predicted"/>
<organism evidence="6 7">
    <name type="scientific">Kitasatospora gansuensis</name>
    <dbReference type="NCBI Taxonomy" id="258050"/>
    <lineage>
        <taxon>Bacteria</taxon>
        <taxon>Bacillati</taxon>
        <taxon>Actinomycetota</taxon>
        <taxon>Actinomycetes</taxon>
        <taxon>Kitasatosporales</taxon>
        <taxon>Streptomycetaceae</taxon>
        <taxon>Kitasatospora</taxon>
    </lineage>
</organism>
<accession>A0A7W7SFI2</accession>
<evidence type="ECO:0000256" key="1">
    <source>
        <dbReference type="ARBA" id="ARBA00005054"/>
    </source>
</evidence>
<dbReference type="InterPro" id="IPR036477">
    <property type="entry name" value="Formyl_transf_N_sf"/>
</dbReference>
<evidence type="ECO:0000256" key="2">
    <source>
        <dbReference type="ARBA" id="ARBA00012254"/>
    </source>
</evidence>
<dbReference type="PANTHER" id="PTHR43369">
    <property type="entry name" value="PHOSPHORIBOSYLGLYCINAMIDE FORMYLTRANSFERASE"/>
    <property type="match status" value="1"/>
</dbReference>
<dbReference type="Gene3D" id="3.40.50.170">
    <property type="entry name" value="Formyl transferase, N-terminal domain"/>
    <property type="match status" value="1"/>
</dbReference>
<name>A0A7W7SFI2_9ACTN</name>
<dbReference type="GO" id="GO:0004644">
    <property type="term" value="F:phosphoribosylglycinamide formyltransferase activity"/>
    <property type="evidence" value="ECO:0007669"/>
    <property type="project" value="UniProtKB-EC"/>
</dbReference>
<dbReference type="Proteomes" id="UP000573327">
    <property type="component" value="Unassembled WGS sequence"/>
</dbReference>
<protein>
    <recommendedName>
        <fullName evidence="2">phosphoribosylglycinamide formyltransferase 1</fullName>
        <ecNumber evidence="2">2.1.2.2</ecNumber>
    </recommendedName>
</protein>